<evidence type="ECO:0000313" key="8">
    <source>
        <dbReference type="EnsemblPlants" id="TuG1812G0600004023.01.T01"/>
    </source>
</evidence>
<dbReference type="InterPro" id="IPR015300">
    <property type="entry name" value="DNA-bd_pseudobarrel_sf"/>
</dbReference>
<dbReference type="PROSITE" id="PS50863">
    <property type="entry name" value="B3"/>
    <property type="match status" value="1"/>
</dbReference>
<dbReference type="Gramene" id="TuG1812G0600004023.01.T01">
    <property type="protein sequence ID" value="TuG1812G0600004023.01.T01"/>
    <property type="gene ID" value="TuG1812G0600004023.01"/>
</dbReference>
<name>A0A8R7QUG5_TRIUA</name>
<reference evidence="8" key="3">
    <citation type="submission" date="2022-06" db="UniProtKB">
        <authorList>
            <consortium name="EnsemblPlants"/>
        </authorList>
    </citation>
    <scope>IDENTIFICATION</scope>
</reference>
<feature type="region of interest" description="Disordered" evidence="6">
    <location>
        <begin position="50"/>
        <end position="70"/>
    </location>
</feature>
<evidence type="ECO:0000256" key="6">
    <source>
        <dbReference type="SAM" id="MobiDB-lite"/>
    </source>
</evidence>
<dbReference type="SUPFAM" id="SSF101936">
    <property type="entry name" value="DNA-binding pseudobarrel domain"/>
    <property type="match status" value="1"/>
</dbReference>
<sequence>MMFYDMFLFTSGETSGWQEFVDANKIQEGHSIMFVYCGNSTFKVNISNLSGHENPSSSSEPPPKILGAVPPPRASCDHHLPMKGKVIQHHKVKCFLQCLSDHCKNMLCAEQVVPDPPGHVDTSTDAGYKLSSGCCLTKA</sequence>
<accession>A0A8R7QUG5</accession>
<dbReference type="GO" id="GO:0005634">
    <property type="term" value="C:nucleus"/>
    <property type="evidence" value="ECO:0007669"/>
    <property type="project" value="UniProtKB-SubCell"/>
</dbReference>
<evidence type="ECO:0000313" key="9">
    <source>
        <dbReference type="Proteomes" id="UP000015106"/>
    </source>
</evidence>
<evidence type="ECO:0000256" key="1">
    <source>
        <dbReference type="ARBA" id="ARBA00004123"/>
    </source>
</evidence>
<evidence type="ECO:0000256" key="4">
    <source>
        <dbReference type="ARBA" id="ARBA00023163"/>
    </source>
</evidence>
<dbReference type="GO" id="GO:0003677">
    <property type="term" value="F:DNA binding"/>
    <property type="evidence" value="ECO:0007669"/>
    <property type="project" value="UniProtKB-KW"/>
</dbReference>
<evidence type="ECO:0000256" key="5">
    <source>
        <dbReference type="ARBA" id="ARBA00023242"/>
    </source>
</evidence>
<dbReference type="Gene3D" id="2.40.330.10">
    <property type="entry name" value="DNA-binding pseudobarrel domain"/>
    <property type="match status" value="1"/>
</dbReference>
<reference evidence="8" key="2">
    <citation type="submission" date="2018-03" db="EMBL/GenBank/DDBJ databases">
        <title>The Triticum urartu genome reveals the dynamic nature of wheat genome evolution.</title>
        <authorList>
            <person name="Ling H."/>
            <person name="Ma B."/>
            <person name="Shi X."/>
            <person name="Liu H."/>
            <person name="Dong L."/>
            <person name="Sun H."/>
            <person name="Cao Y."/>
            <person name="Gao Q."/>
            <person name="Zheng S."/>
            <person name="Li Y."/>
            <person name="Yu Y."/>
            <person name="Du H."/>
            <person name="Qi M."/>
            <person name="Li Y."/>
            <person name="Yu H."/>
            <person name="Cui Y."/>
            <person name="Wang N."/>
            <person name="Chen C."/>
            <person name="Wu H."/>
            <person name="Zhao Y."/>
            <person name="Zhang J."/>
            <person name="Li Y."/>
            <person name="Zhou W."/>
            <person name="Zhang B."/>
            <person name="Hu W."/>
            <person name="Eijk M."/>
            <person name="Tang J."/>
            <person name="Witsenboer H."/>
            <person name="Zhao S."/>
            <person name="Li Z."/>
            <person name="Zhang A."/>
            <person name="Wang D."/>
            <person name="Liang C."/>
        </authorList>
    </citation>
    <scope>NUCLEOTIDE SEQUENCE [LARGE SCALE GENOMIC DNA]</scope>
    <source>
        <strain evidence="8">cv. G1812</strain>
    </source>
</reference>
<proteinExistence type="predicted"/>
<dbReference type="InterPro" id="IPR003340">
    <property type="entry name" value="B3_DNA-bd"/>
</dbReference>
<keyword evidence="3" id="KW-0238">DNA-binding</keyword>
<reference evidence="9" key="1">
    <citation type="journal article" date="2013" name="Nature">
        <title>Draft genome of the wheat A-genome progenitor Triticum urartu.</title>
        <authorList>
            <person name="Ling H.Q."/>
            <person name="Zhao S."/>
            <person name="Liu D."/>
            <person name="Wang J."/>
            <person name="Sun H."/>
            <person name="Zhang C."/>
            <person name="Fan H."/>
            <person name="Li D."/>
            <person name="Dong L."/>
            <person name="Tao Y."/>
            <person name="Gao C."/>
            <person name="Wu H."/>
            <person name="Li Y."/>
            <person name="Cui Y."/>
            <person name="Guo X."/>
            <person name="Zheng S."/>
            <person name="Wang B."/>
            <person name="Yu K."/>
            <person name="Liang Q."/>
            <person name="Yang W."/>
            <person name="Lou X."/>
            <person name="Chen J."/>
            <person name="Feng M."/>
            <person name="Jian J."/>
            <person name="Zhang X."/>
            <person name="Luo G."/>
            <person name="Jiang Y."/>
            <person name="Liu J."/>
            <person name="Wang Z."/>
            <person name="Sha Y."/>
            <person name="Zhang B."/>
            <person name="Wu H."/>
            <person name="Tang D."/>
            <person name="Shen Q."/>
            <person name="Xue P."/>
            <person name="Zou S."/>
            <person name="Wang X."/>
            <person name="Liu X."/>
            <person name="Wang F."/>
            <person name="Yang Y."/>
            <person name="An X."/>
            <person name="Dong Z."/>
            <person name="Zhang K."/>
            <person name="Zhang X."/>
            <person name="Luo M.C."/>
            <person name="Dvorak J."/>
            <person name="Tong Y."/>
            <person name="Wang J."/>
            <person name="Yang H."/>
            <person name="Li Z."/>
            <person name="Wang D."/>
            <person name="Zhang A."/>
            <person name="Wang J."/>
        </authorList>
    </citation>
    <scope>NUCLEOTIDE SEQUENCE</scope>
    <source>
        <strain evidence="9">cv. G1812</strain>
    </source>
</reference>
<keyword evidence="2" id="KW-0805">Transcription regulation</keyword>
<keyword evidence="9" id="KW-1185">Reference proteome</keyword>
<evidence type="ECO:0000259" key="7">
    <source>
        <dbReference type="PROSITE" id="PS50863"/>
    </source>
</evidence>
<evidence type="ECO:0000256" key="3">
    <source>
        <dbReference type="ARBA" id="ARBA00023125"/>
    </source>
</evidence>
<dbReference type="Proteomes" id="UP000015106">
    <property type="component" value="Chromosome 6"/>
</dbReference>
<evidence type="ECO:0000256" key="2">
    <source>
        <dbReference type="ARBA" id="ARBA00023015"/>
    </source>
</evidence>
<protein>
    <recommendedName>
        <fullName evidence="7">TF-B3 domain-containing protein</fullName>
    </recommendedName>
</protein>
<feature type="domain" description="TF-B3" evidence="7">
    <location>
        <begin position="1"/>
        <end position="50"/>
    </location>
</feature>
<feature type="compositionally biased region" description="Pro residues" evidence="6">
    <location>
        <begin position="60"/>
        <end position="70"/>
    </location>
</feature>
<keyword evidence="4" id="KW-0804">Transcription</keyword>
<organism evidence="8 9">
    <name type="scientific">Triticum urartu</name>
    <name type="common">Red wild einkorn</name>
    <name type="synonym">Crithodium urartu</name>
    <dbReference type="NCBI Taxonomy" id="4572"/>
    <lineage>
        <taxon>Eukaryota</taxon>
        <taxon>Viridiplantae</taxon>
        <taxon>Streptophyta</taxon>
        <taxon>Embryophyta</taxon>
        <taxon>Tracheophyta</taxon>
        <taxon>Spermatophyta</taxon>
        <taxon>Magnoliopsida</taxon>
        <taxon>Liliopsida</taxon>
        <taxon>Poales</taxon>
        <taxon>Poaceae</taxon>
        <taxon>BOP clade</taxon>
        <taxon>Pooideae</taxon>
        <taxon>Triticodae</taxon>
        <taxon>Triticeae</taxon>
        <taxon>Triticinae</taxon>
        <taxon>Triticum</taxon>
    </lineage>
</organism>
<comment type="subcellular location">
    <subcellularLocation>
        <location evidence="1">Nucleus</location>
    </subcellularLocation>
</comment>
<dbReference type="AlphaFoldDB" id="A0A8R7QUG5"/>
<dbReference type="EnsemblPlants" id="TuG1812G0600004023.01.T01">
    <property type="protein sequence ID" value="TuG1812G0600004023.01.T01"/>
    <property type="gene ID" value="TuG1812G0600004023.01"/>
</dbReference>
<keyword evidence="5" id="KW-0539">Nucleus</keyword>